<dbReference type="PANTHER" id="PTHR36142">
    <property type="entry name" value="METALLO-HYDROLASE/OXIDOREDUCTASE SUPERFAMILY PROTEIN"/>
    <property type="match status" value="1"/>
</dbReference>
<dbReference type="PANTHER" id="PTHR36142:SF5">
    <property type="entry name" value="METALLO-BETA-LACTAMASE DOMAIN-CONTAINING PROTEIN"/>
    <property type="match status" value="1"/>
</dbReference>
<sequence>MSVTVKHLNADSTFLLRFSPETESVPTDSKSIASTFCVLLDPWLTGPSIVTAPWFAKTERRVPSAIQHLSEIEEPDVVIVSQNKPDHCHKETLLQLRPESKTIIAAEPAAAKTIKSWNYFDPTRVQALSKYDHKSKFGRSLRIRIPPLSPDGLPGEVNMAFIPAKNYMTGLHNAFGITYQPPTHTKATAPVATVDLPRSTRYFHMPLTPATLPPSSPSLAMSPLAARPMSFDQPGRDCLSMQTTEASRAKRHRPSQSKSSNTASSGPLPTSERLVARVNPDAHTEDIVQQTVTLPDRSSNVPFHFELEKVPFTPANTLPTPPDSPALTQSTLKPVSVVGSAISPTSPVFQHRKSFAPSHHKTLSSTSSMPNMSSVTPARPRAISIVYSPHGLALSDLQPYVQNHLVRLGALPLTLLFHSFDRAENPWYLGGNIMSGMQGGAEIARALMARCWISAHDEPKDDRGLSVKKLRVQRITADEVRKHLWEGEKGEWLKKKGWRCDVRSLGSGREMIVGPARPLRPGIEGNEPGAYTISGTSDQSSKV</sequence>
<dbReference type="Gene3D" id="3.60.15.10">
    <property type="entry name" value="Ribonuclease Z/Hydroxyacylglutathione hydrolase-like"/>
    <property type="match status" value="1"/>
</dbReference>
<feature type="compositionally biased region" description="Polar residues" evidence="1">
    <location>
        <begin position="256"/>
        <end position="268"/>
    </location>
</feature>
<accession>A0ABR0JSC0</accession>
<keyword evidence="3" id="KW-1185">Reference proteome</keyword>
<evidence type="ECO:0000313" key="2">
    <source>
        <dbReference type="EMBL" id="KAK5068704.1"/>
    </source>
</evidence>
<name>A0ABR0JSC0_9EURO</name>
<dbReference type="InterPro" id="IPR036866">
    <property type="entry name" value="RibonucZ/Hydroxyglut_hydro"/>
</dbReference>
<organism evidence="2 3">
    <name type="scientific">Exophiala sideris</name>
    <dbReference type="NCBI Taxonomy" id="1016849"/>
    <lineage>
        <taxon>Eukaryota</taxon>
        <taxon>Fungi</taxon>
        <taxon>Dikarya</taxon>
        <taxon>Ascomycota</taxon>
        <taxon>Pezizomycotina</taxon>
        <taxon>Eurotiomycetes</taxon>
        <taxon>Chaetothyriomycetidae</taxon>
        <taxon>Chaetothyriales</taxon>
        <taxon>Herpotrichiellaceae</taxon>
        <taxon>Exophiala</taxon>
    </lineage>
</organism>
<reference evidence="2 3" key="1">
    <citation type="submission" date="2023-08" db="EMBL/GenBank/DDBJ databases">
        <title>Black Yeasts Isolated from many extreme environments.</title>
        <authorList>
            <person name="Coleine C."/>
            <person name="Stajich J.E."/>
            <person name="Selbmann L."/>
        </authorList>
    </citation>
    <scope>NUCLEOTIDE SEQUENCE [LARGE SCALE GENOMIC DNA]</scope>
    <source>
        <strain evidence="2 3">CCFEE 6328</strain>
    </source>
</reference>
<feature type="region of interest" description="Disordered" evidence="1">
    <location>
        <begin position="514"/>
        <end position="543"/>
    </location>
</feature>
<comment type="caution">
    <text evidence="2">The sequence shown here is derived from an EMBL/GenBank/DDBJ whole genome shotgun (WGS) entry which is preliminary data.</text>
</comment>
<evidence type="ECO:0000313" key="3">
    <source>
        <dbReference type="Proteomes" id="UP001345691"/>
    </source>
</evidence>
<gene>
    <name evidence="2" type="ORF">LTR69_000825</name>
</gene>
<evidence type="ECO:0008006" key="4">
    <source>
        <dbReference type="Google" id="ProtNLM"/>
    </source>
</evidence>
<protein>
    <recommendedName>
        <fullName evidence="4">Metallo-beta-lactamase domain-containing protein</fullName>
    </recommendedName>
</protein>
<evidence type="ECO:0000256" key="1">
    <source>
        <dbReference type="SAM" id="MobiDB-lite"/>
    </source>
</evidence>
<feature type="region of interest" description="Disordered" evidence="1">
    <location>
        <begin position="242"/>
        <end position="271"/>
    </location>
</feature>
<dbReference type="Proteomes" id="UP001345691">
    <property type="component" value="Unassembled WGS sequence"/>
</dbReference>
<feature type="compositionally biased region" description="Polar residues" evidence="1">
    <location>
        <begin position="533"/>
        <end position="543"/>
    </location>
</feature>
<dbReference type="EMBL" id="JAVRRF010000001">
    <property type="protein sequence ID" value="KAK5068704.1"/>
    <property type="molecule type" value="Genomic_DNA"/>
</dbReference>
<proteinExistence type="predicted"/>